<dbReference type="AlphaFoldDB" id="A0A1B0DGS3"/>
<dbReference type="EnsemblMetazoa" id="PPAI007357-RA">
    <property type="protein sequence ID" value="PPAI007357-PA"/>
    <property type="gene ID" value="PPAI007357"/>
</dbReference>
<dbReference type="InterPro" id="IPR006330">
    <property type="entry name" value="Ado/ade_deaminase"/>
</dbReference>
<organism evidence="9 10">
    <name type="scientific">Phlebotomus papatasi</name>
    <name type="common">Sandfly</name>
    <dbReference type="NCBI Taxonomy" id="29031"/>
    <lineage>
        <taxon>Eukaryota</taxon>
        <taxon>Metazoa</taxon>
        <taxon>Ecdysozoa</taxon>
        <taxon>Arthropoda</taxon>
        <taxon>Hexapoda</taxon>
        <taxon>Insecta</taxon>
        <taxon>Pterygota</taxon>
        <taxon>Neoptera</taxon>
        <taxon>Endopterygota</taxon>
        <taxon>Diptera</taxon>
        <taxon>Nematocera</taxon>
        <taxon>Psychodoidea</taxon>
        <taxon>Psychodidae</taxon>
        <taxon>Phlebotomus</taxon>
        <taxon>Phlebotomus</taxon>
    </lineage>
</organism>
<keyword evidence="4" id="KW-0378">Hydrolase</keyword>
<evidence type="ECO:0000256" key="5">
    <source>
        <dbReference type="ARBA" id="ARBA00022833"/>
    </source>
</evidence>
<evidence type="ECO:0000256" key="3">
    <source>
        <dbReference type="ARBA" id="ARBA00022723"/>
    </source>
</evidence>
<dbReference type="Proteomes" id="UP000092462">
    <property type="component" value="Unassembled WGS sequence"/>
</dbReference>
<dbReference type="GO" id="GO:0006154">
    <property type="term" value="P:adenosine catabolic process"/>
    <property type="evidence" value="ECO:0007669"/>
    <property type="project" value="TreeGrafter"/>
</dbReference>
<sequence length="244" mass="27789">MDYKSIPKIELHAHLNGSLSNKNILELHQLKYQGSDQGVNADAYKVQKELPDLTQCFAKFKYAHDLTDAPERLGRACENVIRDFQEDNVVYLELRTTPRATEYMSRETYLITVCEAIRKCEKTCPGILVKLIPSIDRSKGVQVAEENVQLTRKIREKYPDLIVGIDLSGNPENTVFRDFRKALQAARDCGLKLALHCAETAGSVSENLEMLEFGMDRMGHGTFMDESLETWKMLLEKRIPVECC</sequence>
<dbReference type="SUPFAM" id="SSF51556">
    <property type="entry name" value="Metallo-dependent hydrolases"/>
    <property type="match status" value="1"/>
</dbReference>
<dbReference type="PANTHER" id="PTHR11409:SF42">
    <property type="entry name" value="ADENOSINE DEAMINASE-LIKE PROTEIN"/>
    <property type="match status" value="1"/>
</dbReference>
<reference evidence="9" key="1">
    <citation type="submission" date="2022-08" db="UniProtKB">
        <authorList>
            <consortium name="EnsemblMetazoa"/>
        </authorList>
    </citation>
    <scope>IDENTIFICATION</scope>
    <source>
        <strain evidence="9">Israel</strain>
    </source>
</reference>
<dbReference type="EMBL" id="AJVK01060287">
    <property type="status" value="NOT_ANNOTATED_CDS"/>
    <property type="molecule type" value="Genomic_DNA"/>
</dbReference>
<accession>A0A1B0DGS3</accession>
<dbReference type="InterPro" id="IPR001365">
    <property type="entry name" value="A_deaminase_dom"/>
</dbReference>
<evidence type="ECO:0000256" key="2">
    <source>
        <dbReference type="ARBA" id="ARBA00006676"/>
    </source>
</evidence>
<dbReference type="VEuPathDB" id="VectorBase:PPAI007357"/>
<evidence type="ECO:0000313" key="9">
    <source>
        <dbReference type="EnsemblMetazoa" id="PPAI007357-PA"/>
    </source>
</evidence>
<name>A0A1B0DGS3_PHLPP</name>
<dbReference type="InterPro" id="IPR032466">
    <property type="entry name" value="Metal_Hydrolase"/>
</dbReference>
<proteinExistence type="inferred from homology"/>
<dbReference type="GO" id="GO:0004000">
    <property type="term" value="F:adenosine deaminase activity"/>
    <property type="evidence" value="ECO:0007669"/>
    <property type="project" value="TreeGrafter"/>
</dbReference>
<comment type="similarity">
    <text evidence="2">Belongs to the metallo-dependent hydrolases superfamily. Adenosine and AMP deaminases family.</text>
</comment>
<feature type="domain" description="Adenosine deaminase" evidence="8">
    <location>
        <begin position="7"/>
        <end position="244"/>
    </location>
</feature>
<dbReference type="PANTHER" id="PTHR11409">
    <property type="entry name" value="ADENOSINE DEAMINASE"/>
    <property type="match status" value="1"/>
</dbReference>
<comment type="catalytic activity">
    <reaction evidence="7">
        <text>N(6)-methyl-AMP + H2O + H(+) = IMP + methylamine</text>
        <dbReference type="Rhea" id="RHEA:16001"/>
        <dbReference type="ChEBI" id="CHEBI:15377"/>
        <dbReference type="ChEBI" id="CHEBI:15378"/>
        <dbReference type="ChEBI" id="CHEBI:58053"/>
        <dbReference type="ChEBI" id="CHEBI:59338"/>
        <dbReference type="ChEBI" id="CHEBI:144842"/>
    </reaction>
    <physiologicalReaction direction="left-to-right" evidence="7">
        <dbReference type="Rhea" id="RHEA:16002"/>
    </physiologicalReaction>
</comment>
<dbReference type="Pfam" id="PF00962">
    <property type="entry name" value="A_deaminase"/>
    <property type="match status" value="1"/>
</dbReference>
<keyword evidence="6" id="KW-0546">Nucleotide metabolism</keyword>
<evidence type="ECO:0000313" key="10">
    <source>
        <dbReference type="Proteomes" id="UP000092462"/>
    </source>
</evidence>
<dbReference type="Gene3D" id="3.20.20.140">
    <property type="entry name" value="Metal-dependent hydrolases"/>
    <property type="match status" value="1"/>
</dbReference>
<keyword evidence="5" id="KW-0862">Zinc</keyword>
<comment type="cofactor">
    <cofactor evidence="1">
        <name>Zn(2+)</name>
        <dbReference type="ChEBI" id="CHEBI:29105"/>
    </cofactor>
</comment>
<dbReference type="VEuPathDB" id="VectorBase:PPAPM1_010968"/>
<protein>
    <recommendedName>
        <fullName evidence="8">Adenosine deaminase domain-containing protein</fullName>
    </recommendedName>
</protein>
<evidence type="ECO:0000259" key="8">
    <source>
        <dbReference type="Pfam" id="PF00962"/>
    </source>
</evidence>
<evidence type="ECO:0000256" key="7">
    <source>
        <dbReference type="ARBA" id="ARBA00048787"/>
    </source>
</evidence>
<evidence type="ECO:0000256" key="1">
    <source>
        <dbReference type="ARBA" id="ARBA00001947"/>
    </source>
</evidence>
<evidence type="ECO:0000256" key="6">
    <source>
        <dbReference type="ARBA" id="ARBA00023080"/>
    </source>
</evidence>
<dbReference type="GO" id="GO:0046103">
    <property type="term" value="P:inosine biosynthetic process"/>
    <property type="evidence" value="ECO:0007669"/>
    <property type="project" value="TreeGrafter"/>
</dbReference>
<dbReference type="GO" id="GO:0009117">
    <property type="term" value="P:nucleotide metabolic process"/>
    <property type="evidence" value="ECO:0007669"/>
    <property type="project" value="UniProtKB-KW"/>
</dbReference>
<keyword evidence="10" id="KW-1185">Reference proteome</keyword>
<dbReference type="GO" id="GO:0046872">
    <property type="term" value="F:metal ion binding"/>
    <property type="evidence" value="ECO:0007669"/>
    <property type="project" value="UniProtKB-KW"/>
</dbReference>
<evidence type="ECO:0000256" key="4">
    <source>
        <dbReference type="ARBA" id="ARBA00022801"/>
    </source>
</evidence>
<keyword evidence="3" id="KW-0479">Metal-binding</keyword>